<reference evidence="8 9" key="1">
    <citation type="submission" date="2017-08" db="EMBL/GenBank/DDBJ databases">
        <title>Fine stratification of microbial communities through a metagenomic profile of the photic zone.</title>
        <authorList>
            <person name="Haro-Moreno J.M."/>
            <person name="Lopez-Perez M."/>
            <person name="De La Torre J."/>
            <person name="Picazo A."/>
            <person name="Camacho A."/>
            <person name="Rodriguez-Valera F."/>
        </authorList>
    </citation>
    <scope>NUCLEOTIDE SEQUENCE [LARGE SCALE GENOMIC DNA]</scope>
    <source>
        <strain evidence="8">MED-G28</strain>
    </source>
</reference>
<dbReference type="GO" id="GO:0009253">
    <property type="term" value="P:peptidoglycan catabolic process"/>
    <property type="evidence" value="ECO:0007669"/>
    <property type="project" value="InterPro"/>
</dbReference>
<evidence type="ECO:0000256" key="2">
    <source>
        <dbReference type="ARBA" id="ARBA00007553"/>
    </source>
</evidence>
<feature type="chain" id="PRO_5013354669" description="N-acetylmuramoyl-L-alanine amidase" evidence="6">
    <location>
        <begin position="23"/>
        <end position="296"/>
    </location>
</feature>
<dbReference type="InterPro" id="IPR036366">
    <property type="entry name" value="PGBDSf"/>
</dbReference>
<dbReference type="Gene3D" id="1.10.101.10">
    <property type="entry name" value="PGBD-like superfamily/PGBD"/>
    <property type="match status" value="1"/>
</dbReference>
<evidence type="ECO:0000313" key="9">
    <source>
        <dbReference type="Proteomes" id="UP000219329"/>
    </source>
</evidence>
<evidence type="ECO:0000256" key="4">
    <source>
        <dbReference type="ARBA" id="ARBA00022801"/>
    </source>
</evidence>
<dbReference type="InterPro" id="IPR002502">
    <property type="entry name" value="Amidase_domain"/>
</dbReference>
<evidence type="ECO:0000256" key="1">
    <source>
        <dbReference type="ARBA" id="ARBA00001561"/>
    </source>
</evidence>
<feature type="signal peptide" evidence="6">
    <location>
        <begin position="1"/>
        <end position="22"/>
    </location>
</feature>
<comment type="similarity">
    <text evidence="2">Belongs to the N-acetylmuramoyl-L-alanine amidase 2 family.</text>
</comment>
<dbReference type="GO" id="GO:0019867">
    <property type="term" value="C:outer membrane"/>
    <property type="evidence" value="ECO:0007669"/>
    <property type="project" value="TreeGrafter"/>
</dbReference>
<keyword evidence="5" id="KW-0961">Cell wall biogenesis/degradation</keyword>
<evidence type="ECO:0000313" key="8">
    <source>
        <dbReference type="EMBL" id="PDH34152.1"/>
    </source>
</evidence>
<dbReference type="GO" id="GO:0009254">
    <property type="term" value="P:peptidoglycan turnover"/>
    <property type="evidence" value="ECO:0007669"/>
    <property type="project" value="TreeGrafter"/>
</dbReference>
<evidence type="ECO:0000256" key="6">
    <source>
        <dbReference type="SAM" id="SignalP"/>
    </source>
</evidence>
<dbReference type="InterPro" id="IPR036505">
    <property type="entry name" value="Amidase/PGRP_sf"/>
</dbReference>
<name>A0A2A5WCL2_9GAMM</name>
<accession>A0A2A5WCL2</accession>
<keyword evidence="4" id="KW-0378">Hydrolase</keyword>
<dbReference type="EMBL" id="NTJZ01000004">
    <property type="protein sequence ID" value="PDH34152.1"/>
    <property type="molecule type" value="Genomic_DNA"/>
</dbReference>
<comment type="caution">
    <text evidence="8">The sequence shown here is derived from an EMBL/GenBank/DDBJ whole genome shotgun (WGS) entry which is preliminary data.</text>
</comment>
<dbReference type="EC" id="3.5.1.28" evidence="3"/>
<dbReference type="Pfam" id="PF01510">
    <property type="entry name" value="Amidase_2"/>
    <property type="match status" value="1"/>
</dbReference>
<dbReference type="PANTHER" id="PTHR30417:SF1">
    <property type="entry name" value="N-ACETYLMURAMOYL-L-ALANINE AMIDASE AMID"/>
    <property type="match status" value="1"/>
</dbReference>
<dbReference type="PROSITE" id="PS51257">
    <property type="entry name" value="PROKAR_LIPOPROTEIN"/>
    <property type="match status" value="1"/>
</dbReference>
<dbReference type="AlphaFoldDB" id="A0A2A5WCL2"/>
<dbReference type="SUPFAM" id="SSF47090">
    <property type="entry name" value="PGBD-like"/>
    <property type="match status" value="1"/>
</dbReference>
<evidence type="ECO:0000259" key="7">
    <source>
        <dbReference type="SMART" id="SM00644"/>
    </source>
</evidence>
<dbReference type="PANTHER" id="PTHR30417">
    <property type="entry name" value="N-ACETYLMURAMOYL-L-ALANINE AMIDASE AMID"/>
    <property type="match status" value="1"/>
</dbReference>
<comment type="catalytic activity">
    <reaction evidence="1">
        <text>Hydrolyzes the link between N-acetylmuramoyl residues and L-amino acid residues in certain cell-wall glycopeptides.</text>
        <dbReference type="EC" id="3.5.1.28"/>
    </reaction>
</comment>
<keyword evidence="6" id="KW-0732">Signal</keyword>
<protein>
    <recommendedName>
        <fullName evidence="3">N-acetylmuramoyl-L-alanine amidase</fullName>
        <ecNumber evidence="3">3.5.1.28</ecNumber>
    </recommendedName>
</protein>
<dbReference type="GO" id="GO:0071555">
    <property type="term" value="P:cell wall organization"/>
    <property type="evidence" value="ECO:0007669"/>
    <property type="project" value="UniProtKB-KW"/>
</dbReference>
<feature type="domain" description="N-acetylmuramoyl-L-alanine amidase" evidence="7">
    <location>
        <begin position="24"/>
        <end position="187"/>
    </location>
</feature>
<gene>
    <name evidence="8" type="ORF">CNF02_04980</name>
</gene>
<dbReference type="InterPro" id="IPR051206">
    <property type="entry name" value="NAMLAA_amidase_2"/>
</dbReference>
<dbReference type="SMART" id="SM00644">
    <property type="entry name" value="Ami_2"/>
    <property type="match status" value="1"/>
</dbReference>
<dbReference type="FunFam" id="3.40.80.10:FF:000003">
    <property type="entry name" value="N-acetylmuramoyl-L-alanine amidase"/>
    <property type="match status" value="1"/>
</dbReference>
<proteinExistence type="inferred from homology"/>
<dbReference type="GO" id="GO:0008745">
    <property type="term" value="F:N-acetylmuramoyl-L-alanine amidase activity"/>
    <property type="evidence" value="ECO:0007669"/>
    <property type="project" value="UniProtKB-EC"/>
</dbReference>
<dbReference type="Proteomes" id="UP000219329">
    <property type="component" value="Unassembled WGS sequence"/>
</dbReference>
<evidence type="ECO:0000256" key="5">
    <source>
        <dbReference type="ARBA" id="ARBA00023316"/>
    </source>
</evidence>
<evidence type="ECO:0000256" key="3">
    <source>
        <dbReference type="ARBA" id="ARBA00011901"/>
    </source>
</evidence>
<dbReference type="SUPFAM" id="SSF55846">
    <property type="entry name" value="N-acetylmuramoyl-L-alanine amidase-like"/>
    <property type="match status" value="1"/>
</dbReference>
<sequence>MKKLQKLLLLASSLLLTACSSARYIDVTSTNQNSRVNFLVIHATSGNFAESLRLLSTRNPNPVSAHYLLPYLDDPTYSPNRLSIYRLVDENRRAWHAGISQWGNESSLNNRSIGIEVVNDFDCNDLSIKPEEESIIELDCTFPSYPPSQIESLVSLIKEILDRHPAIDPIDIVAHADIAPSRKSDPGPKFPWRELYEAGIGPWYDTATVNKYSMEFTGLQPSIQEAQCALSIYGYPIIISGTHDLQSQFAFRAFQLHYRPSNYSGLLDQETLAILYALNEKYRDTSRATCNRNNEV</sequence>
<dbReference type="Gene3D" id="3.40.80.10">
    <property type="entry name" value="Peptidoglycan recognition protein-like"/>
    <property type="match status" value="1"/>
</dbReference>
<organism evidence="8 9">
    <name type="scientific">OM182 bacterium MED-G28</name>
    <dbReference type="NCBI Taxonomy" id="1986256"/>
    <lineage>
        <taxon>Bacteria</taxon>
        <taxon>Pseudomonadati</taxon>
        <taxon>Pseudomonadota</taxon>
        <taxon>Gammaproteobacteria</taxon>
        <taxon>OMG group</taxon>
        <taxon>OM182 clade</taxon>
    </lineage>
</organism>
<dbReference type="CDD" id="cd06583">
    <property type="entry name" value="PGRP"/>
    <property type="match status" value="1"/>
</dbReference>
<dbReference type="InterPro" id="IPR036365">
    <property type="entry name" value="PGBD-like_sf"/>
</dbReference>